<dbReference type="SMART" id="SM00355">
    <property type="entry name" value="ZnF_C2H2"/>
    <property type="match status" value="8"/>
</dbReference>
<dbReference type="Proteomes" id="UP001152888">
    <property type="component" value="Unassembled WGS sequence"/>
</dbReference>
<keyword evidence="1" id="KW-0479">Metal-binding</keyword>
<dbReference type="Pfam" id="PF00096">
    <property type="entry name" value="zf-C2H2"/>
    <property type="match status" value="4"/>
</dbReference>
<dbReference type="FunFam" id="3.30.160.60:FF:000340">
    <property type="entry name" value="zinc finger protein 473 isoform X1"/>
    <property type="match status" value="1"/>
</dbReference>
<keyword evidence="3 5" id="KW-0863">Zinc-finger</keyword>
<evidence type="ECO:0000313" key="9">
    <source>
        <dbReference type="Proteomes" id="UP001152888"/>
    </source>
</evidence>
<dbReference type="FunFam" id="3.30.160.60:FF:000446">
    <property type="entry name" value="Zinc finger protein"/>
    <property type="match status" value="1"/>
</dbReference>
<feature type="domain" description="C2H2-type" evidence="7">
    <location>
        <begin position="316"/>
        <end position="343"/>
    </location>
</feature>
<dbReference type="AlphaFoldDB" id="A0A9P0P2P9"/>
<evidence type="ECO:0000256" key="5">
    <source>
        <dbReference type="PROSITE-ProRule" id="PRU00042"/>
    </source>
</evidence>
<dbReference type="GO" id="GO:0000785">
    <property type="term" value="C:chromatin"/>
    <property type="evidence" value="ECO:0007669"/>
    <property type="project" value="TreeGrafter"/>
</dbReference>
<dbReference type="InterPro" id="IPR013087">
    <property type="entry name" value="Znf_C2H2_type"/>
</dbReference>
<evidence type="ECO:0000256" key="3">
    <source>
        <dbReference type="ARBA" id="ARBA00022771"/>
    </source>
</evidence>
<evidence type="ECO:0000256" key="2">
    <source>
        <dbReference type="ARBA" id="ARBA00022737"/>
    </source>
</evidence>
<dbReference type="OrthoDB" id="6077919at2759"/>
<feature type="region of interest" description="Disordered" evidence="6">
    <location>
        <begin position="386"/>
        <end position="458"/>
    </location>
</feature>
<keyword evidence="4" id="KW-0862">Zinc</keyword>
<proteinExistence type="predicted"/>
<feature type="domain" description="C2H2-type" evidence="7">
    <location>
        <begin position="204"/>
        <end position="231"/>
    </location>
</feature>
<dbReference type="PROSITE" id="PS50157">
    <property type="entry name" value="ZINC_FINGER_C2H2_2"/>
    <property type="match status" value="8"/>
</dbReference>
<feature type="domain" description="C2H2-type" evidence="7">
    <location>
        <begin position="260"/>
        <end position="287"/>
    </location>
</feature>
<dbReference type="GO" id="GO:0000981">
    <property type="term" value="F:DNA-binding transcription factor activity, RNA polymerase II-specific"/>
    <property type="evidence" value="ECO:0007669"/>
    <property type="project" value="TreeGrafter"/>
</dbReference>
<comment type="caution">
    <text evidence="8">The sequence shown here is derived from an EMBL/GenBank/DDBJ whole genome shotgun (WGS) entry which is preliminary data.</text>
</comment>
<dbReference type="GO" id="GO:0005667">
    <property type="term" value="C:transcription regulator complex"/>
    <property type="evidence" value="ECO:0007669"/>
    <property type="project" value="TreeGrafter"/>
</dbReference>
<dbReference type="GO" id="GO:0031519">
    <property type="term" value="C:PcG protein complex"/>
    <property type="evidence" value="ECO:0007669"/>
    <property type="project" value="TreeGrafter"/>
</dbReference>
<evidence type="ECO:0000256" key="1">
    <source>
        <dbReference type="ARBA" id="ARBA00022723"/>
    </source>
</evidence>
<feature type="domain" description="C2H2-type" evidence="7">
    <location>
        <begin position="288"/>
        <end position="315"/>
    </location>
</feature>
<dbReference type="InterPro" id="IPR036236">
    <property type="entry name" value="Znf_C2H2_sf"/>
</dbReference>
<accession>A0A9P0P2P9</accession>
<dbReference type="PANTHER" id="PTHR14003:SF19">
    <property type="entry name" value="YY2 TRANSCRIPTION FACTOR"/>
    <property type="match status" value="1"/>
</dbReference>
<keyword evidence="2" id="KW-0677">Repeat</keyword>
<dbReference type="EMBL" id="CAKOFQ010006733">
    <property type="protein sequence ID" value="CAH1966397.1"/>
    <property type="molecule type" value="Genomic_DNA"/>
</dbReference>
<dbReference type="GO" id="GO:0000978">
    <property type="term" value="F:RNA polymerase II cis-regulatory region sequence-specific DNA binding"/>
    <property type="evidence" value="ECO:0007669"/>
    <property type="project" value="TreeGrafter"/>
</dbReference>
<evidence type="ECO:0000259" key="7">
    <source>
        <dbReference type="PROSITE" id="PS50157"/>
    </source>
</evidence>
<feature type="compositionally biased region" description="Basic residues" evidence="6">
    <location>
        <begin position="386"/>
        <end position="403"/>
    </location>
</feature>
<feature type="domain" description="C2H2-type" evidence="7">
    <location>
        <begin position="372"/>
        <end position="400"/>
    </location>
</feature>
<feature type="domain" description="C2H2-type" evidence="7">
    <location>
        <begin position="232"/>
        <end position="259"/>
    </location>
</feature>
<keyword evidence="9" id="KW-1185">Reference proteome</keyword>
<feature type="domain" description="C2H2-type" evidence="7">
    <location>
        <begin position="344"/>
        <end position="371"/>
    </location>
</feature>
<dbReference type="Gene3D" id="3.30.160.60">
    <property type="entry name" value="Classic Zinc Finger"/>
    <property type="match status" value="7"/>
</dbReference>
<protein>
    <recommendedName>
        <fullName evidence="7">C2H2-type domain-containing protein</fullName>
    </recommendedName>
</protein>
<dbReference type="SUPFAM" id="SSF57667">
    <property type="entry name" value="beta-beta-alpha zinc fingers"/>
    <property type="match status" value="4"/>
</dbReference>
<dbReference type="FunFam" id="3.30.160.60:FF:000100">
    <property type="entry name" value="Zinc finger 45-like"/>
    <property type="match status" value="1"/>
</dbReference>
<dbReference type="PROSITE" id="PS00028">
    <property type="entry name" value="ZINC_FINGER_C2H2_1"/>
    <property type="match status" value="7"/>
</dbReference>
<reference evidence="8" key="1">
    <citation type="submission" date="2022-03" db="EMBL/GenBank/DDBJ databases">
        <authorList>
            <person name="Sayadi A."/>
        </authorList>
    </citation>
    <scope>NUCLEOTIDE SEQUENCE</scope>
</reference>
<dbReference type="GO" id="GO:0008270">
    <property type="term" value="F:zinc ion binding"/>
    <property type="evidence" value="ECO:0007669"/>
    <property type="project" value="UniProtKB-KW"/>
</dbReference>
<evidence type="ECO:0000313" key="8">
    <source>
        <dbReference type="EMBL" id="CAH1966397.1"/>
    </source>
</evidence>
<sequence>MQISHVSPVENSFSVAETVKMHENICLQCKKVPQGPLNRLVQDSCGHKKCRTCLLNDDVRCSQCEEDSFCGKNFKSNFKCDKNGDSVNEVVLNNHTGVIQVNGNVPNNVNGSEINGKHENSYCELKIETKYVETPVARSIVKPSAEETQRLTPVSEKSSSSNIPNHIKVLTEPLSYHCTICDKKFITKTHAKYHAYCTGAPKPYKCEVCQKEFILRAQLDVHSYKHKNSKPHVCTVCKKSFSDRSKLSRHVAVHSTIKSFICSTCGNAYRSKESLRLHSVTHKSEKPYGCKLCSAKFNNLSNLNKHVITHSKEKSHMCDQCGKRFKQKLSLSVHRRSHSRTRQHQCGVCLKAFVNGKDLKRHSLIHADTKGYACGICTTSFRRKDNLRRHMKNTHPGHRSRRQQRAESTPIRLQQSIGTQQEAGSSHQDINIQTETQTHQSHRPRRRSSMDPSSSRLRRRLSRATTILTEISTMYQLLSARTAMLWQSR</sequence>
<organism evidence="8 9">
    <name type="scientific">Acanthoscelides obtectus</name>
    <name type="common">Bean weevil</name>
    <name type="synonym">Bruchus obtectus</name>
    <dbReference type="NCBI Taxonomy" id="200917"/>
    <lineage>
        <taxon>Eukaryota</taxon>
        <taxon>Metazoa</taxon>
        <taxon>Ecdysozoa</taxon>
        <taxon>Arthropoda</taxon>
        <taxon>Hexapoda</taxon>
        <taxon>Insecta</taxon>
        <taxon>Pterygota</taxon>
        <taxon>Neoptera</taxon>
        <taxon>Endopterygota</taxon>
        <taxon>Coleoptera</taxon>
        <taxon>Polyphaga</taxon>
        <taxon>Cucujiformia</taxon>
        <taxon>Chrysomeloidea</taxon>
        <taxon>Chrysomelidae</taxon>
        <taxon>Bruchinae</taxon>
        <taxon>Bruchini</taxon>
        <taxon>Acanthoscelides</taxon>
    </lineage>
</organism>
<gene>
    <name evidence="8" type="ORF">ACAOBT_LOCUS6810</name>
</gene>
<evidence type="ECO:0000256" key="4">
    <source>
        <dbReference type="ARBA" id="ARBA00022833"/>
    </source>
</evidence>
<dbReference type="PANTHER" id="PTHR14003">
    <property type="entry name" value="TRANSCRIPTIONAL REPRESSOR PROTEIN YY"/>
    <property type="match status" value="1"/>
</dbReference>
<feature type="compositionally biased region" description="Polar residues" evidence="6">
    <location>
        <begin position="411"/>
        <end position="439"/>
    </location>
</feature>
<evidence type="ECO:0000256" key="6">
    <source>
        <dbReference type="SAM" id="MobiDB-lite"/>
    </source>
</evidence>
<feature type="domain" description="C2H2-type" evidence="7">
    <location>
        <begin position="176"/>
        <end position="203"/>
    </location>
</feature>
<name>A0A9P0P2P9_ACAOB</name>